<feature type="transmembrane region" description="Helical" evidence="1">
    <location>
        <begin position="110"/>
        <end position="128"/>
    </location>
</feature>
<evidence type="ECO:0000313" key="2">
    <source>
        <dbReference type="EMBL" id="CAG9177229.1"/>
    </source>
</evidence>
<organism evidence="2 3">
    <name type="scientific">Cupriavidus laharis</name>
    <dbReference type="NCBI Taxonomy" id="151654"/>
    <lineage>
        <taxon>Bacteria</taxon>
        <taxon>Pseudomonadati</taxon>
        <taxon>Pseudomonadota</taxon>
        <taxon>Betaproteobacteria</taxon>
        <taxon>Burkholderiales</taxon>
        <taxon>Burkholderiaceae</taxon>
        <taxon>Cupriavidus</taxon>
    </lineage>
</organism>
<protein>
    <recommendedName>
        <fullName evidence="4">Phosphatase PAP2 family protein</fullName>
    </recommendedName>
</protein>
<sequence>MFPLAGIVAVRLAWLGLWRRAFYWLFSLGAGTLVILVGKLAFEFGGWFVPSVNVYSVSGHALLTAAVYPVLFSVSGEARGDRAARFGMFAGICVAVLAAVALVAGRYHTATETLIGMGVGLIVAWTNLRRSRRLLPAGRSPAISALVLCVVLMIVIPALLYPIRTRLWSQGLTWFGISERYARHIGTDPVSGRTVVTVVQLPLPAYRQSSELF</sequence>
<keyword evidence="1" id="KW-1133">Transmembrane helix</keyword>
<dbReference type="EMBL" id="CAJZAI010000008">
    <property type="protein sequence ID" value="CAG9177229.1"/>
    <property type="molecule type" value="Genomic_DNA"/>
</dbReference>
<feature type="transmembrane region" description="Helical" evidence="1">
    <location>
        <begin position="86"/>
        <end position="104"/>
    </location>
</feature>
<evidence type="ECO:0000256" key="1">
    <source>
        <dbReference type="SAM" id="Phobius"/>
    </source>
</evidence>
<feature type="transmembrane region" description="Helical" evidence="1">
    <location>
        <begin position="140"/>
        <end position="163"/>
    </location>
</feature>
<keyword evidence="1" id="KW-0472">Membrane</keyword>
<gene>
    <name evidence="2" type="ORF">LMG23992_03447</name>
</gene>
<feature type="transmembrane region" description="Helical" evidence="1">
    <location>
        <begin position="21"/>
        <end position="42"/>
    </location>
</feature>
<evidence type="ECO:0000313" key="3">
    <source>
        <dbReference type="Proteomes" id="UP000727654"/>
    </source>
</evidence>
<keyword evidence="3" id="KW-1185">Reference proteome</keyword>
<dbReference type="Proteomes" id="UP000727654">
    <property type="component" value="Unassembled WGS sequence"/>
</dbReference>
<name>A0ABM8XB28_9BURK</name>
<feature type="transmembrane region" description="Helical" evidence="1">
    <location>
        <begin position="54"/>
        <end position="74"/>
    </location>
</feature>
<evidence type="ECO:0008006" key="4">
    <source>
        <dbReference type="Google" id="ProtNLM"/>
    </source>
</evidence>
<comment type="caution">
    <text evidence="2">The sequence shown here is derived from an EMBL/GenBank/DDBJ whole genome shotgun (WGS) entry which is preliminary data.</text>
</comment>
<keyword evidence="1" id="KW-0812">Transmembrane</keyword>
<dbReference type="RefSeq" id="WP_224081017.1">
    <property type="nucleotide sequence ID" value="NZ_CAJZAI010000008.1"/>
</dbReference>
<reference evidence="2 3" key="1">
    <citation type="submission" date="2021-08" db="EMBL/GenBank/DDBJ databases">
        <authorList>
            <person name="Peeters C."/>
        </authorList>
    </citation>
    <scope>NUCLEOTIDE SEQUENCE [LARGE SCALE GENOMIC DNA]</scope>
    <source>
        <strain evidence="2 3">LMG 23992</strain>
    </source>
</reference>
<proteinExistence type="predicted"/>
<accession>A0ABM8XB28</accession>